<dbReference type="EMBL" id="FAOP01000006">
    <property type="protein sequence ID" value="CUU07283.1"/>
    <property type="molecule type" value="Genomic_DNA"/>
</dbReference>
<keyword evidence="9" id="KW-0816">Tricarboxylic acid cycle</keyword>
<keyword evidence="7" id="KW-1003">Cell membrane</keyword>
<gene>
    <name evidence="19" type="ORF">JGI4_01774</name>
    <name evidence="18" type="ORF">JGI8_00820</name>
</gene>
<keyword evidence="14 17" id="KW-1133">Transmembrane helix</keyword>
<dbReference type="OrthoDB" id="1492469at2"/>
<dbReference type="EMBL" id="CZVI01000008">
    <property type="protein sequence ID" value="CUS84638.1"/>
    <property type="molecule type" value="Genomic_DNA"/>
</dbReference>
<dbReference type="PANTHER" id="PTHR38689:SF1">
    <property type="entry name" value="SUCCINATE DEHYDROGENASE HYDROPHOBIC MEMBRANE ANCHOR SUBUNIT"/>
    <property type="match status" value="1"/>
</dbReference>
<sequence>MSFKHYGSRKSGSVGWLLQRITGIFLIFAMVGHYILMHYTPETGHSYEQSIARFSNVYWKMFYLTFITLGLWHGLNGIWSILRDFKMKSWLAITLYGIIVISGFAFWVLGVSTALKF</sequence>
<keyword evidence="12" id="KW-0479">Metal-binding</keyword>
<accession>A0A0N7MTS1</accession>
<dbReference type="GO" id="GO:0020037">
    <property type="term" value="F:heme binding"/>
    <property type="evidence" value="ECO:0007669"/>
    <property type="project" value="InterPro"/>
</dbReference>
<evidence type="ECO:0000256" key="17">
    <source>
        <dbReference type="SAM" id="Phobius"/>
    </source>
</evidence>
<evidence type="ECO:0000256" key="14">
    <source>
        <dbReference type="ARBA" id="ARBA00022989"/>
    </source>
</evidence>
<proteinExistence type="predicted"/>
<name>A0A0P1LRS9_9BACT</name>
<accession>A0A0S4N9Q8</accession>
<dbReference type="SUPFAM" id="SSF81343">
    <property type="entry name" value="Fumarate reductase respiratory complex transmembrane subunits"/>
    <property type="match status" value="1"/>
</dbReference>
<protein>
    <recommendedName>
        <fullName evidence="5">Succinate dehydrogenase hydrophobic membrane anchor subunit</fullName>
    </recommendedName>
</protein>
<evidence type="ECO:0000313" key="18">
    <source>
        <dbReference type="EMBL" id="CUS84638.1"/>
    </source>
</evidence>
<dbReference type="InterPro" id="IPR034804">
    <property type="entry name" value="SQR/QFR_C/D"/>
</dbReference>
<evidence type="ECO:0000256" key="1">
    <source>
        <dbReference type="ARBA" id="ARBA00001971"/>
    </source>
</evidence>
<accession>A0A0P1MCU0</accession>
<evidence type="ECO:0000256" key="15">
    <source>
        <dbReference type="ARBA" id="ARBA00023004"/>
    </source>
</evidence>
<evidence type="ECO:0000256" key="4">
    <source>
        <dbReference type="ARBA" id="ARBA00005163"/>
    </source>
</evidence>
<keyword evidence="11 17" id="KW-0812">Transmembrane</keyword>
<dbReference type="Proteomes" id="UP000182011">
    <property type="component" value="Unassembled WGS sequence"/>
</dbReference>
<evidence type="ECO:0000256" key="7">
    <source>
        <dbReference type="ARBA" id="ARBA00022475"/>
    </source>
</evidence>
<dbReference type="GO" id="GO:0046872">
    <property type="term" value="F:metal ion binding"/>
    <property type="evidence" value="ECO:0007669"/>
    <property type="project" value="UniProtKB-KW"/>
</dbReference>
<feature type="transmembrane region" description="Helical" evidence="17">
    <location>
        <begin position="61"/>
        <end position="82"/>
    </location>
</feature>
<dbReference type="UniPathway" id="UPA00223"/>
<dbReference type="Proteomes" id="UP000182200">
    <property type="component" value="Unassembled WGS sequence"/>
</dbReference>
<dbReference type="GO" id="GO:0017004">
    <property type="term" value="P:cytochrome complex assembly"/>
    <property type="evidence" value="ECO:0007669"/>
    <property type="project" value="TreeGrafter"/>
</dbReference>
<evidence type="ECO:0000256" key="12">
    <source>
        <dbReference type="ARBA" id="ARBA00022723"/>
    </source>
</evidence>
<dbReference type="GO" id="GO:0006099">
    <property type="term" value="P:tricarboxylic acid cycle"/>
    <property type="evidence" value="ECO:0007669"/>
    <property type="project" value="UniProtKB-UniPathway"/>
</dbReference>
<evidence type="ECO:0000256" key="5">
    <source>
        <dbReference type="ARBA" id="ARBA00019425"/>
    </source>
</evidence>
<dbReference type="Gene3D" id="1.20.1300.10">
    <property type="entry name" value="Fumarate reductase/succinate dehydrogenase, transmembrane subunit"/>
    <property type="match status" value="1"/>
</dbReference>
<keyword evidence="13" id="KW-0249">Electron transport</keyword>
<keyword evidence="6" id="KW-0813">Transport</keyword>
<evidence type="ECO:0000256" key="6">
    <source>
        <dbReference type="ARBA" id="ARBA00022448"/>
    </source>
</evidence>
<comment type="function">
    <text evidence="2">Membrane-anchoring subunit of succinate dehydrogenase (SDH).</text>
</comment>
<evidence type="ECO:0000256" key="3">
    <source>
        <dbReference type="ARBA" id="ARBA00004429"/>
    </source>
</evidence>
<accession>A0A0P1LGK1</accession>
<reference evidence="19 20" key="2">
    <citation type="submission" date="2015-11" db="EMBL/GenBank/DDBJ databases">
        <authorList>
            <person name="Zhang Y."/>
            <person name="Guo Z."/>
        </authorList>
    </citation>
    <scope>NUCLEOTIDE SEQUENCE [LARGE SCALE GENOMIC DNA]</scope>
    <source>
        <strain evidence="19">JGI-4</strain>
    </source>
</reference>
<dbReference type="NCBIfam" id="TIGR02968">
    <property type="entry name" value="succ_dehyd_anc"/>
    <property type="match status" value="1"/>
</dbReference>
<dbReference type="GO" id="GO:0009055">
    <property type="term" value="F:electron transfer activity"/>
    <property type="evidence" value="ECO:0007669"/>
    <property type="project" value="TreeGrafter"/>
</dbReference>
<keyword evidence="21" id="KW-1185">Reference proteome</keyword>
<keyword evidence="8" id="KW-0997">Cell inner membrane</keyword>
<feature type="transmembrane region" description="Helical" evidence="17">
    <location>
        <begin position="21"/>
        <end position="41"/>
    </location>
</feature>
<accession>A0A0P1P143</accession>
<evidence type="ECO:0000313" key="19">
    <source>
        <dbReference type="EMBL" id="CUU07283.1"/>
    </source>
</evidence>
<comment type="cofactor">
    <cofactor evidence="1">
        <name>heme</name>
        <dbReference type="ChEBI" id="CHEBI:30413"/>
    </cofactor>
</comment>
<keyword evidence="15" id="KW-0408">Iron</keyword>
<accession>A0A0P1LM82</accession>
<evidence type="ECO:0000256" key="2">
    <source>
        <dbReference type="ARBA" id="ARBA00004050"/>
    </source>
</evidence>
<dbReference type="InterPro" id="IPR000701">
    <property type="entry name" value="SuccDH_FuR_B_TM-su"/>
</dbReference>
<organism evidence="19 20">
    <name type="scientific">Candidatus Kryptonium thompsonii</name>
    <dbReference type="NCBI Taxonomy" id="1633631"/>
    <lineage>
        <taxon>Bacteria</taxon>
        <taxon>Pseudomonadati</taxon>
        <taxon>Candidatus Kryptoniota</taxon>
        <taxon>Candidatus Kryptonium</taxon>
    </lineage>
</organism>
<dbReference type="RefSeq" id="WP_075427211.1">
    <property type="nucleotide sequence ID" value="NZ_CZVI01000008.1"/>
</dbReference>
<dbReference type="Pfam" id="PF01127">
    <property type="entry name" value="Sdh_cyt"/>
    <property type="match status" value="1"/>
</dbReference>
<evidence type="ECO:0000256" key="8">
    <source>
        <dbReference type="ARBA" id="ARBA00022519"/>
    </source>
</evidence>
<comment type="pathway">
    <text evidence="4">Carbohydrate metabolism; tricarboxylic acid cycle.</text>
</comment>
<evidence type="ECO:0000256" key="16">
    <source>
        <dbReference type="ARBA" id="ARBA00023136"/>
    </source>
</evidence>
<evidence type="ECO:0000256" key="9">
    <source>
        <dbReference type="ARBA" id="ARBA00022532"/>
    </source>
</evidence>
<evidence type="ECO:0000313" key="21">
    <source>
        <dbReference type="Proteomes" id="UP000182200"/>
    </source>
</evidence>
<reference evidence="18 21" key="1">
    <citation type="submission" date="2015-11" db="EMBL/GenBank/DDBJ databases">
        <authorList>
            <person name="Varghese N."/>
        </authorList>
    </citation>
    <scope>NUCLEOTIDE SEQUENCE [LARGE SCALE GENOMIC DNA]</scope>
    <source>
        <strain evidence="18 21">JGI-8</strain>
    </source>
</reference>
<evidence type="ECO:0000256" key="13">
    <source>
        <dbReference type="ARBA" id="ARBA00022982"/>
    </source>
</evidence>
<evidence type="ECO:0000313" key="20">
    <source>
        <dbReference type="Proteomes" id="UP000182011"/>
    </source>
</evidence>
<accession>A0A0P1LRS9</accession>
<evidence type="ECO:0000256" key="11">
    <source>
        <dbReference type="ARBA" id="ARBA00022692"/>
    </source>
</evidence>
<evidence type="ECO:0000256" key="10">
    <source>
        <dbReference type="ARBA" id="ARBA00022617"/>
    </source>
</evidence>
<dbReference type="GO" id="GO:0005886">
    <property type="term" value="C:plasma membrane"/>
    <property type="evidence" value="ECO:0007669"/>
    <property type="project" value="UniProtKB-SubCell"/>
</dbReference>
<comment type="subcellular location">
    <subcellularLocation>
        <location evidence="3">Cell inner membrane</location>
        <topology evidence="3">Multi-pass membrane protein</topology>
    </subcellularLocation>
</comment>
<dbReference type="PANTHER" id="PTHR38689">
    <property type="entry name" value="SUCCINATE DEHYDROGENASE HYDROPHOBIC MEMBRANE ANCHOR SUBUNIT"/>
    <property type="match status" value="1"/>
</dbReference>
<dbReference type="AlphaFoldDB" id="A0A0P1LRS9"/>
<keyword evidence="10" id="KW-0349">Heme</keyword>
<dbReference type="InterPro" id="IPR014312">
    <property type="entry name" value="Succ_DH_anchor"/>
</dbReference>
<feature type="transmembrane region" description="Helical" evidence="17">
    <location>
        <begin position="89"/>
        <end position="109"/>
    </location>
</feature>
<accession>A0A0P1LQ05</accession>
<keyword evidence="16 17" id="KW-0472">Membrane</keyword>
<dbReference type="STRING" id="1633631.GCA_001442925_01769"/>